<accession>A0A8J6DX75</accession>
<feature type="compositionally biased region" description="Polar residues" evidence="1">
    <location>
        <begin position="48"/>
        <end position="58"/>
    </location>
</feature>
<gene>
    <name evidence="2" type="ORF">J8273_8791</name>
</gene>
<feature type="region of interest" description="Disordered" evidence="1">
    <location>
        <begin position="27"/>
        <end position="82"/>
    </location>
</feature>
<reference evidence="2" key="1">
    <citation type="submission" date="2021-05" db="EMBL/GenBank/DDBJ databases">
        <title>A free-living protist that lacks canonical eukaryotic 1 DNA replication and segregation systems.</title>
        <authorList>
            <person name="Salas-Leiva D.E."/>
            <person name="Tromer E.C."/>
            <person name="Curtis B.A."/>
            <person name="Jerlstrom-Hultqvist J."/>
            <person name="Kolisko M."/>
            <person name="Yi Z."/>
            <person name="Salas-Leiva J.S."/>
            <person name="Gallot-Lavallee L."/>
            <person name="Kops G.J.P.L."/>
            <person name="Archibald J.M."/>
            <person name="Simpson A.G.B."/>
            <person name="Roger A.J."/>
        </authorList>
    </citation>
    <scope>NUCLEOTIDE SEQUENCE</scope>
    <source>
        <strain evidence="2">BICM</strain>
    </source>
</reference>
<feature type="compositionally biased region" description="Polar residues" evidence="1">
    <location>
        <begin position="27"/>
        <end position="37"/>
    </location>
</feature>
<dbReference type="EMBL" id="JAHDYR010000069">
    <property type="protein sequence ID" value="KAG9389499.1"/>
    <property type="molecule type" value="Genomic_DNA"/>
</dbReference>
<organism evidence="2 3">
    <name type="scientific">Carpediemonas membranifera</name>
    <dbReference type="NCBI Taxonomy" id="201153"/>
    <lineage>
        <taxon>Eukaryota</taxon>
        <taxon>Metamonada</taxon>
        <taxon>Carpediemonas-like organisms</taxon>
        <taxon>Carpediemonas</taxon>
    </lineage>
</organism>
<name>A0A8J6DX75_9EUKA</name>
<evidence type="ECO:0000313" key="3">
    <source>
        <dbReference type="Proteomes" id="UP000717585"/>
    </source>
</evidence>
<protein>
    <submittedName>
        <fullName evidence="2">Uncharacterized protein</fullName>
    </submittedName>
</protein>
<evidence type="ECO:0000256" key="1">
    <source>
        <dbReference type="SAM" id="MobiDB-lite"/>
    </source>
</evidence>
<comment type="caution">
    <text evidence="2">The sequence shown here is derived from an EMBL/GenBank/DDBJ whole genome shotgun (WGS) entry which is preliminary data.</text>
</comment>
<keyword evidence="3" id="KW-1185">Reference proteome</keyword>
<dbReference type="AlphaFoldDB" id="A0A8J6DX75"/>
<proteinExistence type="predicted"/>
<sequence length="82" mass="9443">MSENFTFEIRMTPDEYEQMMRILNRTNPEYAENTSNADDGRYLKRGSGTLSHSRNQSSHQDELSPYLNSSVPYQGSPSSFSR</sequence>
<evidence type="ECO:0000313" key="2">
    <source>
        <dbReference type="EMBL" id="KAG9389499.1"/>
    </source>
</evidence>
<feature type="compositionally biased region" description="Polar residues" evidence="1">
    <location>
        <begin position="66"/>
        <end position="82"/>
    </location>
</feature>
<dbReference type="Proteomes" id="UP000717585">
    <property type="component" value="Unassembled WGS sequence"/>
</dbReference>